<keyword evidence="2" id="KW-0175">Coiled coil</keyword>
<dbReference type="GO" id="GO:0030313">
    <property type="term" value="C:cell envelope"/>
    <property type="evidence" value="ECO:0007669"/>
    <property type="project" value="UniProtKB-SubCell"/>
</dbReference>
<feature type="transmembrane region" description="Helical" evidence="3">
    <location>
        <begin position="209"/>
        <end position="228"/>
    </location>
</feature>
<dbReference type="SUPFAM" id="SSF111369">
    <property type="entry name" value="HlyD-like secretion proteins"/>
    <property type="match status" value="1"/>
</dbReference>
<evidence type="ECO:0000313" key="5">
    <source>
        <dbReference type="Proteomes" id="UP000646365"/>
    </source>
</evidence>
<sequence length="701" mass="77163">MGPVSLPPLREDLKLLPGASTADGSPTWTLHDPARHRFIRIGWLEFEILARWGLGQSEAVAQSICAETTIRATQNDVLDVLRFAHKAGLLIPLGQKSIDRLIGEIDGQKLSASSWLLKNYLFIKIRLVNPDRFLGAVLPFVRWMFTPGFAVTLGLLAVLGFYLIGRQWEAYTHSLLHLFSLEGAFEVGVALSAAKVIHELGHGLMSKRFGCRVPAMGVALLVMWPVLWTDTNDAWRLTDRRRRLAIDAAGMLAEIMLAVVASLAWSVLPDGPIRTGAFLLSSSTWVLTVLINVNPLMRFDGYFLLSDLIDVPNLQERGFAIGRWWLRERLFGLGVPVPEKFPRHKQRILTIYALSALVYRFSLFLGIAVVVYHMAFKALGLFLFGVEIWWFIARPILGELCVWKDALKTVRMNRRLVTTVAIAGLASLLLVLPWRSDLTAPALLRAEHQTVLYAAEPGQLAKLVHNGDRVAEGDTIFVLQSPTIAFHKASAEAALAGIEARMKGQAFDPEEAASLGVGWQELQGAVATLDQVKAQEAVLTLRAPFTGTITDVPPTLRLGEWLQRREALGMLVDPSKMMVEAYVGEADLARIHPGADAKFYPENGDDPVELTVASVATASVRVLDTIDLASIYGGGIAVRKDTANKLQPESAIYRAVLTPKQPGPGLPKRLRGTVNIDADRTSLIARLYRRAMSVIIREGGL</sequence>
<evidence type="ECO:0000256" key="1">
    <source>
        <dbReference type="ARBA" id="ARBA00004196"/>
    </source>
</evidence>
<proteinExistence type="predicted"/>
<reference evidence="4" key="1">
    <citation type="journal article" date="2014" name="Int. J. Syst. Evol. Microbiol.">
        <title>Complete genome sequence of Corynebacterium casei LMG S-19264T (=DSM 44701T), isolated from a smear-ripened cheese.</title>
        <authorList>
            <consortium name="US DOE Joint Genome Institute (JGI-PGF)"/>
            <person name="Walter F."/>
            <person name="Albersmeier A."/>
            <person name="Kalinowski J."/>
            <person name="Ruckert C."/>
        </authorList>
    </citation>
    <scope>NUCLEOTIDE SEQUENCE</scope>
    <source>
        <strain evidence="4">CGMCC 1.15725</strain>
    </source>
</reference>
<protein>
    <submittedName>
        <fullName evidence="4">Hemolysin D</fullName>
    </submittedName>
</protein>
<keyword evidence="3" id="KW-1133">Transmembrane helix</keyword>
<evidence type="ECO:0000313" key="4">
    <source>
        <dbReference type="EMBL" id="GGF37658.1"/>
    </source>
</evidence>
<dbReference type="InterPro" id="IPR050465">
    <property type="entry name" value="UPF0194_transport"/>
</dbReference>
<feature type="transmembrane region" description="Helical" evidence="3">
    <location>
        <begin position="176"/>
        <end position="197"/>
    </location>
</feature>
<dbReference type="EMBL" id="BMJQ01000015">
    <property type="protein sequence ID" value="GGF37658.1"/>
    <property type="molecule type" value="Genomic_DNA"/>
</dbReference>
<dbReference type="Proteomes" id="UP000646365">
    <property type="component" value="Unassembled WGS sequence"/>
</dbReference>
<comment type="subcellular location">
    <subcellularLocation>
        <location evidence="1">Cell envelope</location>
    </subcellularLocation>
</comment>
<name>A0A8J2Z027_9PROT</name>
<dbReference type="PANTHER" id="PTHR32347">
    <property type="entry name" value="EFFLUX SYSTEM COMPONENT YKNX-RELATED"/>
    <property type="match status" value="1"/>
</dbReference>
<keyword evidence="5" id="KW-1185">Reference proteome</keyword>
<gene>
    <name evidence="4" type="ORF">GCM10011611_50170</name>
</gene>
<keyword evidence="3" id="KW-0472">Membrane</keyword>
<comment type="caution">
    <text evidence="4">The sequence shown here is derived from an EMBL/GenBank/DDBJ whole genome shotgun (WGS) entry which is preliminary data.</text>
</comment>
<dbReference type="PANTHER" id="PTHR32347:SF23">
    <property type="entry name" value="BLL5650 PROTEIN"/>
    <property type="match status" value="1"/>
</dbReference>
<evidence type="ECO:0000256" key="3">
    <source>
        <dbReference type="SAM" id="Phobius"/>
    </source>
</evidence>
<organism evidence="4 5">
    <name type="scientific">Aliidongia dinghuensis</name>
    <dbReference type="NCBI Taxonomy" id="1867774"/>
    <lineage>
        <taxon>Bacteria</taxon>
        <taxon>Pseudomonadati</taxon>
        <taxon>Pseudomonadota</taxon>
        <taxon>Alphaproteobacteria</taxon>
        <taxon>Rhodospirillales</taxon>
        <taxon>Dongiaceae</taxon>
        <taxon>Aliidongia</taxon>
    </lineage>
</organism>
<accession>A0A8J2Z027</accession>
<feature type="transmembrane region" description="Helical" evidence="3">
    <location>
        <begin position="140"/>
        <end position="164"/>
    </location>
</feature>
<feature type="transmembrane region" description="Helical" evidence="3">
    <location>
        <begin position="415"/>
        <end position="434"/>
    </location>
</feature>
<dbReference type="AlphaFoldDB" id="A0A8J2Z027"/>
<evidence type="ECO:0000256" key="2">
    <source>
        <dbReference type="ARBA" id="ARBA00023054"/>
    </source>
</evidence>
<reference evidence="4" key="2">
    <citation type="submission" date="2020-09" db="EMBL/GenBank/DDBJ databases">
        <authorList>
            <person name="Sun Q."/>
            <person name="Zhou Y."/>
        </authorList>
    </citation>
    <scope>NUCLEOTIDE SEQUENCE</scope>
    <source>
        <strain evidence="4">CGMCC 1.15725</strain>
    </source>
</reference>
<feature type="transmembrane region" description="Helical" evidence="3">
    <location>
        <begin position="349"/>
        <end position="375"/>
    </location>
</feature>
<feature type="transmembrane region" description="Helical" evidence="3">
    <location>
        <begin position="248"/>
        <end position="268"/>
    </location>
</feature>
<keyword evidence="3" id="KW-0812">Transmembrane</keyword>
<feature type="transmembrane region" description="Helical" evidence="3">
    <location>
        <begin position="381"/>
        <end position="403"/>
    </location>
</feature>